<name>A0A561EN50_9ACTN</name>
<organism evidence="1 2">
    <name type="scientific">Kitasatospora atroaurantiaca</name>
    <dbReference type="NCBI Taxonomy" id="285545"/>
    <lineage>
        <taxon>Bacteria</taxon>
        <taxon>Bacillati</taxon>
        <taxon>Actinomycetota</taxon>
        <taxon>Actinomycetes</taxon>
        <taxon>Kitasatosporales</taxon>
        <taxon>Streptomycetaceae</taxon>
        <taxon>Kitasatospora</taxon>
    </lineage>
</organism>
<proteinExistence type="predicted"/>
<keyword evidence="2" id="KW-1185">Reference proteome</keyword>
<gene>
    <name evidence="1" type="ORF">FB465_2038</name>
</gene>
<evidence type="ECO:0000313" key="2">
    <source>
        <dbReference type="Proteomes" id="UP000318416"/>
    </source>
</evidence>
<dbReference type="Proteomes" id="UP000318416">
    <property type="component" value="Unassembled WGS sequence"/>
</dbReference>
<dbReference type="EMBL" id="VIVR01000001">
    <property type="protein sequence ID" value="TWE17034.1"/>
    <property type="molecule type" value="Genomic_DNA"/>
</dbReference>
<dbReference type="AlphaFoldDB" id="A0A561EN50"/>
<protein>
    <recommendedName>
        <fullName evidence="3">HNH endonuclease</fullName>
    </recommendedName>
</protein>
<comment type="caution">
    <text evidence="1">The sequence shown here is derived from an EMBL/GenBank/DDBJ whole genome shotgun (WGS) entry which is preliminary data.</text>
</comment>
<sequence length="201" mass="21734">MAGSGVIVNSQSLEHVRALLAAGRSNRAIARELGINAKRVATVRAGMGLPSTRGRFPAGLSLVESWRVRTVPGAGGHLMWDGATTKQGSPVMRYRRDTYTAHRIAFKVRTGHWPDGTAKAECGVRLCVEPSHVDDTATRNRDRKALAAVLGRNPRVTHCRRGHDLAVHASYREDGIRWCRACKRVKRAASAASPAAVIPSA</sequence>
<evidence type="ECO:0008006" key="3">
    <source>
        <dbReference type="Google" id="ProtNLM"/>
    </source>
</evidence>
<evidence type="ECO:0000313" key="1">
    <source>
        <dbReference type="EMBL" id="TWE17034.1"/>
    </source>
</evidence>
<reference evidence="1 2" key="1">
    <citation type="submission" date="2019-06" db="EMBL/GenBank/DDBJ databases">
        <title>Sequencing the genomes of 1000 actinobacteria strains.</title>
        <authorList>
            <person name="Klenk H.-P."/>
        </authorList>
    </citation>
    <scope>NUCLEOTIDE SEQUENCE [LARGE SCALE GENOMIC DNA]</scope>
    <source>
        <strain evidence="1 2">DSM 41649</strain>
    </source>
</reference>
<accession>A0A561EN50</accession>